<dbReference type="VEuPathDB" id="CryptoDB:GNI_105640"/>
<dbReference type="GeneID" id="22913757"/>
<dbReference type="RefSeq" id="XP_011131337.1">
    <property type="nucleotide sequence ID" value="XM_011133035.1"/>
</dbReference>
<reference evidence="1" key="1">
    <citation type="submission" date="2013-12" db="EMBL/GenBank/DDBJ databases">
        <authorList>
            <person name="Omoto C.K."/>
            <person name="Sibley D."/>
            <person name="Venepally P."/>
            <person name="Hadjithomas M."/>
            <person name="Karamycheva S."/>
            <person name="Brunk B."/>
            <person name="Roos D."/>
            <person name="Caler E."/>
            <person name="Lorenzi H."/>
        </authorList>
    </citation>
    <scope>NUCLEOTIDE SEQUENCE</scope>
</reference>
<proteinExistence type="predicted"/>
<dbReference type="AlphaFoldDB" id="A0A023B3Z3"/>
<organism evidence="1 2">
    <name type="scientific">Gregarina niphandrodes</name>
    <name type="common">Septate eugregarine</name>
    <dbReference type="NCBI Taxonomy" id="110365"/>
    <lineage>
        <taxon>Eukaryota</taxon>
        <taxon>Sar</taxon>
        <taxon>Alveolata</taxon>
        <taxon>Apicomplexa</taxon>
        <taxon>Conoidasida</taxon>
        <taxon>Gregarinasina</taxon>
        <taxon>Eugregarinorida</taxon>
        <taxon>Gregarinidae</taxon>
        <taxon>Gregarina</taxon>
    </lineage>
</organism>
<dbReference type="EMBL" id="AFNH02000788">
    <property type="protein sequence ID" value="EZG56104.1"/>
    <property type="molecule type" value="Genomic_DNA"/>
</dbReference>
<gene>
    <name evidence="1" type="ORF">GNI_105640</name>
</gene>
<dbReference type="PROSITE" id="PS51257">
    <property type="entry name" value="PROKAR_LIPOPROTEIN"/>
    <property type="match status" value="1"/>
</dbReference>
<comment type="caution">
    <text evidence="1">The sequence shown here is derived from an EMBL/GenBank/DDBJ whole genome shotgun (WGS) entry which is preliminary data.</text>
</comment>
<evidence type="ECO:0000313" key="2">
    <source>
        <dbReference type="Proteomes" id="UP000019763"/>
    </source>
</evidence>
<name>A0A023B3Z3_GRENI</name>
<dbReference type="Proteomes" id="UP000019763">
    <property type="component" value="Unassembled WGS sequence"/>
</dbReference>
<keyword evidence="2" id="KW-1185">Reference proteome</keyword>
<accession>A0A023B3Z3</accession>
<sequence length="390" mass="42652">MVVRTDLALFLILAQTTLFGSCYLASRRCLGGSYKTLAFTSGVLFSTGAFVLFPHARHPHTHLEYVQEAKGETSRQQLDPSLQLAPSLQHNTYETDDGRLGLNGKTYGIDTKEMHDIDRIDSNQVDNRTMAAANRSQNRLPLGGIPDEALERQPVQMRGISVGPPMPLLYDPNGSPVIYDRRRLLYAEIEHQSYEAWPVVGVLVGWLITNWLSQLAGSSETGKMCLQSARDTTLLFAPSNGVRGAIALTLVAQSFVHGRRAAAAAQCSDSNDIGYRQVPYKDFGYSRTGCYVQCLLLCLSSVLSFTLSSAMATYFEKSSEPNSPGFDSLALHSTLPAQPSFTCKCVYTLWTGMLLSDGVKDLLGSALKTDPHATRFCFLGMLAVALVTCL</sequence>
<evidence type="ECO:0000313" key="1">
    <source>
        <dbReference type="EMBL" id="EZG56104.1"/>
    </source>
</evidence>
<protein>
    <submittedName>
        <fullName evidence="1">Uncharacterized protein</fullName>
    </submittedName>
</protein>